<feature type="compositionally biased region" description="Basic and acidic residues" evidence="6">
    <location>
        <begin position="388"/>
        <end position="397"/>
    </location>
</feature>
<keyword evidence="4" id="KW-0378">Hydrolase</keyword>
<evidence type="ECO:0000256" key="1">
    <source>
        <dbReference type="ARBA" id="ARBA00001936"/>
    </source>
</evidence>
<keyword evidence="3" id="KW-0479">Metal-binding</keyword>
<feature type="region of interest" description="Disordered" evidence="6">
    <location>
        <begin position="427"/>
        <end position="467"/>
    </location>
</feature>
<sequence>MDNCKQVTVILGSEACDLDSAVSSYVYSKFVERSKTSDELIKPVLNIPSSDFHLKTEVKYLFDKLFIRKEEFFFRDQINLASLAHSHVLKIILVDQNVLRGNDTLLEEYVKEVIDHHVLERNPDPYCELTLEMVGSCATLIAEKIFRTAPELLGGSLATLLYGAILVDTANLSDTAKRATKKDIEIAEQLATLLPDVNREELFNELQKAKEDVSSLSSLDILRKDMKLIGPAGMKFAFSSFPLFVKEYLERADSATILYGFAAEKSLKCHILMGSRICPESGKIVRDLGVCSTDDNFAENVIKCLKEAKDPSLGLIPVSFSVKSTSIPLVIHLFSQENALASRKAILPIVKHFLDAETETARESARSLNESNGQGDISSNQPLTPPTFDDRLTREDSPFVFTPPSIPTPNGVHTHLVMNMMQFLSVGDSHQGSSSHSHDSSSYNSCPYTPQNSCAEEPTPSHVNLPSFNSRDMLEKIESKRTKLRGCDIEETTTYPFTPKNSFVDSSFDDVYSRLSQVSTIDSDVIVRKLSEKGKRNPMPDVIEDE</sequence>
<feature type="region of interest" description="Disordered" evidence="6">
    <location>
        <begin position="362"/>
        <end position="406"/>
    </location>
</feature>
<protein>
    <recommendedName>
        <fullName evidence="7">DHHA2 domain-containing protein</fullName>
    </recommendedName>
</protein>
<keyword evidence="5" id="KW-0464">Manganese</keyword>
<dbReference type="Pfam" id="PF02833">
    <property type="entry name" value="DHHA2"/>
    <property type="match status" value="1"/>
</dbReference>
<dbReference type="Proteomes" id="UP001187531">
    <property type="component" value="Unassembled WGS sequence"/>
</dbReference>
<keyword evidence="9" id="KW-1185">Reference proteome</keyword>
<evidence type="ECO:0000256" key="5">
    <source>
        <dbReference type="ARBA" id="ARBA00023211"/>
    </source>
</evidence>
<comment type="caution">
    <text evidence="8">The sequence shown here is derived from an EMBL/GenBank/DDBJ whole genome shotgun (WGS) entry which is preliminary data.</text>
</comment>
<evidence type="ECO:0000256" key="3">
    <source>
        <dbReference type="ARBA" id="ARBA00022723"/>
    </source>
</evidence>
<feature type="domain" description="DHHA2" evidence="7">
    <location>
        <begin position="203"/>
        <end position="354"/>
    </location>
</feature>
<dbReference type="InterPro" id="IPR004097">
    <property type="entry name" value="DHHA2"/>
</dbReference>
<proteinExistence type="inferred from homology"/>
<dbReference type="EMBL" id="JAVRJZ010000010">
    <property type="protein sequence ID" value="KAK2718012.1"/>
    <property type="molecule type" value="Genomic_DNA"/>
</dbReference>
<evidence type="ECO:0000313" key="9">
    <source>
        <dbReference type="Proteomes" id="UP001187531"/>
    </source>
</evidence>
<evidence type="ECO:0000313" key="8">
    <source>
        <dbReference type="EMBL" id="KAK2718012.1"/>
    </source>
</evidence>
<gene>
    <name evidence="8" type="ORF">QYM36_006708</name>
</gene>
<dbReference type="SMART" id="SM01131">
    <property type="entry name" value="DHHA2"/>
    <property type="match status" value="1"/>
</dbReference>
<dbReference type="PANTHER" id="PTHR12112:SF39">
    <property type="entry name" value="EG:152A3.5 PROTEIN (FBGN0003116_PN PROTEIN)"/>
    <property type="match status" value="1"/>
</dbReference>
<dbReference type="PANTHER" id="PTHR12112">
    <property type="entry name" value="BNIP - RELATED"/>
    <property type="match status" value="1"/>
</dbReference>
<dbReference type="EMBL" id="JAVRJZ010000010">
    <property type="protein sequence ID" value="KAK2718013.1"/>
    <property type="molecule type" value="Genomic_DNA"/>
</dbReference>
<reference evidence="8" key="1">
    <citation type="submission" date="2023-07" db="EMBL/GenBank/DDBJ databases">
        <title>Chromosome-level genome assembly of Artemia franciscana.</title>
        <authorList>
            <person name="Jo E."/>
        </authorList>
    </citation>
    <scope>NUCLEOTIDE SEQUENCE</scope>
    <source>
        <tissue evidence="8">Whole body</tissue>
    </source>
</reference>
<dbReference type="InterPro" id="IPR038222">
    <property type="entry name" value="DHHA2_dom_sf"/>
</dbReference>
<dbReference type="InterPro" id="IPR038763">
    <property type="entry name" value="DHH_sf"/>
</dbReference>
<organism evidence="8 9">
    <name type="scientific">Artemia franciscana</name>
    <name type="common">Brine shrimp</name>
    <name type="synonym">Artemia sanfranciscana</name>
    <dbReference type="NCBI Taxonomy" id="6661"/>
    <lineage>
        <taxon>Eukaryota</taxon>
        <taxon>Metazoa</taxon>
        <taxon>Ecdysozoa</taxon>
        <taxon>Arthropoda</taxon>
        <taxon>Crustacea</taxon>
        <taxon>Branchiopoda</taxon>
        <taxon>Anostraca</taxon>
        <taxon>Artemiidae</taxon>
        <taxon>Artemia</taxon>
    </lineage>
</organism>
<dbReference type="Pfam" id="PF01368">
    <property type="entry name" value="DHH"/>
    <property type="match status" value="1"/>
</dbReference>
<feature type="compositionally biased region" description="Polar residues" evidence="6">
    <location>
        <begin position="366"/>
        <end position="382"/>
    </location>
</feature>
<dbReference type="Gene3D" id="3.10.310.20">
    <property type="entry name" value="DHHA2 domain"/>
    <property type="match status" value="1"/>
</dbReference>
<dbReference type="SUPFAM" id="SSF64182">
    <property type="entry name" value="DHH phosphoesterases"/>
    <property type="match status" value="1"/>
</dbReference>
<evidence type="ECO:0000256" key="2">
    <source>
        <dbReference type="ARBA" id="ARBA00010331"/>
    </source>
</evidence>
<dbReference type="GO" id="GO:0005737">
    <property type="term" value="C:cytoplasm"/>
    <property type="evidence" value="ECO:0007669"/>
    <property type="project" value="InterPro"/>
</dbReference>
<dbReference type="InterPro" id="IPR001667">
    <property type="entry name" value="DDH_dom"/>
</dbReference>
<evidence type="ECO:0000259" key="7">
    <source>
        <dbReference type="SMART" id="SM01131"/>
    </source>
</evidence>
<evidence type="ECO:0000256" key="6">
    <source>
        <dbReference type="SAM" id="MobiDB-lite"/>
    </source>
</evidence>
<dbReference type="GO" id="GO:0004309">
    <property type="term" value="F:exopolyphosphatase activity"/>
    <property type="evidence" value="ECO:0007669"/>
    <property type="project" value="TreeGrafter"/>
</dbReference>
<accession>A0AA88IA10</accession>
<name>A0AA88IA10_ARTSF</name>
<comment type="cofactor">
    <cofactor evidence="1">
        <name>Mn(2+)</name>
        <dbReference type="ChEBI" id="CHEBI:29035"/>
    </cofactor>
</comment>
<comment type="similarity">
    <text evidence="2">Belongs to the PPase class C family. Prune subfamily.</text>
</comment>
<feature type="compositionally biased region" description="Polar residues" evidence="6">
    <location>
        <begin position="443"/>
        <end position="454"/>
    </location>
</feature>
<dbReference type="Gene3D" id="3.90.1640.10">
    <property type="entry name" value="inorganic pyrophosphatase (n-terminal core)"/>
    <property type="match status" value="1"/>
</dbReference>
<dbReference type="AlphaFoldDB" id="A0AA88IA10"/>
<evidence type="ECO:0000256" key="4">
    <source>
        <dbReference type="ARBA" id="ARBA00022801"/>
    </source>
</evidence>